<evidence type="ECO:0000313" key="11">
    <source>
        <dbReference type="Proteomes" id="UP000256388"/>
    </source>
</evidence>
<dbReference type="PANTHER" id="PTHR48111:SF1">
    <property type="entry name" value="TWO-COMPONENT RESPONSE REGULATOR ORR33"/>
    <property type="match status" value="1"/>
</dbReference>
<protein>
    <submittedName>
        <fullName evidence="10">Two-component system KDP operon response regulator KdpE</fullName>
    </submittedName>
</protein>
<dbReference type="Gene3D" id="6.10.250.690">
    <property type="match status" value="1"/>
</dbReference>
<dbReference type="InterPro" id="IPR011006">
    <property type="entry name" value="CheY-like_superfamily"/>
</dbReference>
<dbReference type="InterPro" id="IPR039420">
    <property type="entry name" value="WalR-like"/>
</dbReference>
<organism evidence="10 11">
    <name type="scientific">Pelolinea submarina</name>
    <dbReference type="NCBI Taxonomy" id="913107"/>
    <lineage>
        <taxon>Bacteria</taxon>
        <taxon>Bacillati</taxon>
        <taxon>Chloroflexota</taxon>
        <taxon>Anaerolineae</taxon>
        <taxon>Anaerolineales</taxon>
        <taxon>Anaerolineaceae</taxon>
        <taxon>Pelolinea</taxon>
    </lineage>
</organism>
<evidence type="ECO:0000256" key="2">
    <source>
        <dbReference type="ARBA" id="ARBA00023012"/>
    </source>
</evidence>
<dbReference type="Proteomes" id="UP000256388">
    <property type="component" value="Unassembled WGS sequence"/>
</dbReference>
<keyword evidence="3" id="KW-0805">Transcription regulation</keyword>
<dbReference type="OrthoDB" id="150805at2"/>
<evidence type="ECO:0000256" key="3">
    <source>
        <dbReference type="ARBA" id="ARBA00023015"/>
    </source>
</evidence>
<dbReference type="InterPro" id="IPR001789">
    <property type="entry name" value="Sig_transdc_resp-reg_receiver"/>
</dbReference>
<accession>A0A347ZUC8</accession>
<sequence length="230" mass="26560">MKEHPLILVADDEPQMVGVISYGLQNAGFEVVMAYDGREALQQVEKCRPDLVILDVEMPALDGFAVCQKVRTATTIPVLLLTVRDEQEEIIKGLELGADDYMTKPFSIRELTLRVQAILRRTHNSDQHSVDIQPLHIDFDRRRVTLHDLPVELSPLEYRLLVCLVSNAGRVLTWQALLKEVWELEIWQGDKEMVKIEIYRLRQKLEPNPSDPIFIHTERGVGYYFEKINK</sequence>
<dbReference type="FunFam" id="3.40.50.2300:FF:000001">
    <property type="entry name" value="DNA-binding response regulator PhoB"/>
    <property type="match status" value="1"/>
</dbReference>
<dbReference type="GO" id="GO:0032993">
    <property type="term" value="C:protein-DNA complex"/>
    <property type="evidence" value="ECO:0007669"/>
    <property type="project" value="TreeGrafter"/>
</dbReference>
<keyword evidence="5" id="KW-0804">Transcription</keyword>
<feature type="DNA-binding region" description="OmpR/PhoB-type" evidence="7">
    <location>
        <begin position="127"/>
        <end position="227"/>
    </location>
</feature>
<dbReference type="GO" id="GO:0005829">
    <property type="term" value="C:cytosol"/>
    <property type="evidence" value="ECO:0007669"/>
    <property type="project" value="TreeGrafter"/>
</dbReference>
<reference evidence="10 11" key="1">
    <citation type="submission" date="2018-08" db="EMBL/GenBank/DDBJ databases">
        <title>Genomic Encyclopedia of Type Strains, Phase IV (KMG-IV): sequencing the most valuable type-strain genomes for metagenomic binning, comparative biology and taxonomic classification.</title>
        <authorList>
            <person name="Goeker M."/>
        </authorList>
    </citation>
    <scope>NUCLEOTIDE SEQUENCE [LARGE SCALE GENOMIC DNA]</scope>
    <source>
        <strain evidence="10 11">DSM 23923</strain>
    </source>
</reference>
<dbReference type="SUPFAM" id="SSF52172">
    <property type="entry name" value="CheY-like"/>
    <property type="match status" value="1"/>
</dbReference>
<dbReference type="RefSeq" id="WP_116223683.1">
    <property type="nucleotide sequence ID" value="NZ_AP018437.1"/>
</dbReference>
<keyword evidence="11" id="KW-1185">Reference proteome</keyword>
<evidence type="ECO:0000256" key="4">
    <source>
        <dbReference type="ARBA" id="ARBA00023125"/>
    </source>
</evidence>
<dbReference type="SMART" id="SM00862">
    <property type="entry name" value="Trans_reg_C"/>
    <property type="match status" value="1"/>
</dbReference>
<dbReference type="SMART" id="SM00448">
    <property type="entry name" value="REC"/>
    <property type="match status" value="1"/>
</dbReference>
<keyword evidence="4 7" id="KW-0238">DNA-binding</keyword>
<dbReference type="AlphaFoldDB" id="A0A347ZUC8"/>
<dbReference type="Pfam" id="PF00486">
    <property type="entry name" value="Trans_reg_C"/>
    <property type="match status" value="1"/>
</dbReference>
<gene>
    <name evidence="10" type="ORF">DFR64_0364</name>
</gene>
<dbReference type="Pfam" id="PF00072">
    <property type="entry name" value="Response_reg"/>
    <property type="match status" value="1"/>
</dbReference>
<dbReference type="GO" id="GO:0000156">
    <property type="term" value="F:phosphorelay response regulator activity"/>
    <property type="evidence" value="ECO:0007669"/>
    <property type="project" value="TreeGrafter"/>
</dbReference>
<dbReference type="GO" id="GO:0000976">
    <property type="term" value="F:transcription cis-regulatory region binding"/>
    <property type="evidence" value="ECO:0007669"/>
    <property type="project" value="TreeGrafter"/>
</dbReference>
<dbReference type="PROSITE" id="PS50110">
    <property type="entry name" value="RESPONSE_REGULATORY"/>
    <property type="match status" value="1"/>
</dbReference>
<evidence type="ECO:0000256" key="5">
    <source>
        <dbReference type="ARBA" id="ARBA00023163"/>
    </source>
</evidence>
<dbReference type="CDD" id="cd00383">
    <property type="entry name" value="trans_reg_C"/>
    <property type="match status" value="1"/>
</dbReference>
<dbReference type="Gene3D" id="1.10.10.10">
    <property type="entry name" value="Winged helix-like DNA-binding domain superfamily/Winged helix DNA-binding domain"/>
    <property type="match status" value="1"/>
</dbReference>
<evidence type="ECO:0000256" key="7">
    <source>
        <dbReference type="PROSITE-ProRule" id="PRU01091"/>
    </source>
</evidence>
<feature type="domain" description="OmpR/PhoB-type" evidence="9">
    <location>
        <begin position="127"/>
        <end position="227"/>
    </location>
</feature>
<dbReference type="InterPro" id="IPR036388">
    <property type="entry name" value="WH-like_DNA-bd_sf"/>
</dbReference>
<evidence type="ECO:0000313" key="10">
    <source>
        <dbReference type="EMBL" id="REG10506.1"/>
    </source>
</evidence>
<dbReference type="Gene3D" id="3.40.50.2300">
    <property type="match status" value="1"/>
</dbReference>
<keyword evidence="1 6" id="KW-0597">Phosphoprotein</keyword>
<dbReference type="EMBL" id="QUMS01000001">
    <property type="protein sequence ID" value="REG10506.1"/>
    <property type="molecule type" value="Genomic_DNA"/>
</dbReference>
<dbReference type="GO" id="GO:0006355">
    <property type="term" value="P:regulation of DNA-templated transcription"/>
    <property type="evidence" value="ECO:0007669"/>
    <property type="project" value="InterPro"/>
</dbReference>
<evidence type="ECO:0000256" key="1">
    <source>
        <dbReference type="ARBA" id="ARBA00022553"/>
    </source>
</evidence>
<keyword evidence="2" id="KW-0902">Two-component regulatory system</keyword>
<name>A0A347ZUC8_9CHLR</name>
<evidence type="ECO:0000259" key="9">
    <source>
        <dbReference type="PROSITE" id="PS51755"/>
    </source>
</evidence>
<dbReference type="PANTHER" id="PTHR48111">
    <property type="entry name" value="REGULATOR OF RPOS"/>
    <property type="match status" value="1"/>
</dbReference>
<evidence type="ECO:0000256" key="6">
    <source>
        <dbReference type="PROSITE-ProRule" id="PRU00169"/>
    </source>
</evidence>
<dbReference type="PROSITE" id="PS51755">
    <property type="entry name" value="OMPR_PHOB"/>
    <property type="match status" value="1"/>
</dbReference>
<evidence type="ECO:0000259" key="8">
    <source>
        <dbReference type="PROSITE" id="PS50110"/>
    </source>
</evidence>
<comment type="caution">
    <text evidence="10">The sequence shown here is derived from an EMBL/GenBank/DDBJ whole genome shotgun (WGS) entry which is preliminary data.</text>
</comment>
<dbReference type="InterPro" id="IPR001867">
    <property type="entry name" value="OmpR/PhoB-type_DNA-bd"/>
</dbReference>
<feature type="modified residue" description="4-aspartylphosphate" evidence="6">
    <location>
        <position position="55"/>
    </location>
</feature>
<feature type="domain" description="Response regulatory" evidence="8">
    <location>
        <begin position="6"/>
        <end position="119"/>
    </location>
</feature>
<proteinExistence type="predicted"/>